<dbReference type="InterPro" id="IPR012341">
    <property type="entry name" value="6hp_glycosidase-like_sf"/>
</dbReference>
<evidence type="ECO:0000259" key="7">
    <source>
        <dbReference type="Pfam" id="PF03633"/>
    </source>
</evidence>
<gene>
    <name evidence="9" type="ORF">FD09_GL000122</name>
</gene>
<feature type="binding site" evidence="5">
    <location>
        <begin position="605"/>
        <end position="606"/>
    </location>
    <ligand>
        <name>substrate</name>
    </ligand>
</feature>
<dbReference type="GO" id="GO:0030246">
    <property type="term" value="F:carbohydrate binding"/>
    <property type="evidence" value="ECO:0007669"/>
    <property type="project" value="InterPro"/>
</dbReference>
<dbReference type="Pfam" id="PF03632">
    <property type="entry name" value="Glyco_hydro_65m"/>
    <property type="match status" value="1"/>
</dbReference>
<dbReference type="InterPro" id="IPR005194">
    <property type="entry name" value="Glyco_hydro_65_C"/>
</dbReference>
<dbReference type="Gene3D" id="2.70.98.40">
    <property type="entry name" value="Glycoside hydrolase, family 65, N-terminal domain"/>
    <property type="match status" value="1"/>
</dbReference>
<protein>
    <submittedName>
        <fullName evidence="9">Trehalose maltose hydrolase, phosphorylase</fullName>
    </submittedName>
</protein>
<dbReference type="InterPro" id="IPR008928">
    <property type="entry name" value="6-hairpin_glycosidase_sf"/>
</dbReference>
<dbReference type="Gene3D" id="1.50.10.10">
    <property type="match status" value="1"/>
</dbReference>
<sequence length="773" mass="89433">MSQDTDLLWLVKETQFDSQKLGKYESILALGNGYMGIRSATEEHYVGEKRDTFVNGTFDQFDDTEVTELPNVPDVFRLRLWVGGYPLDLNTGQLSHYQRTLNLQTGELTREFRWEIGEYALQFASSRFISFADRHVLGTKIVITNLGKKPLPIVFESGIDGQQTNSGSQHFSDGEKRLYKGKTLQYVTETNQSHILVSITANQDFSVGDHSTIEQTRTLMPRRQLLREYTVSLSPSEDLVFEKNAAIYSSRDNDVVYPDQNSLQQAGLKRADELVRDGYVSNLHQSAEAWRKKVWGKMPITIDSNDFMDQLSLNFARYHLHVMTPAHDARMNIGAKGLTGEGYKGHTFWDTELFILPYFIFNYPDIARKLVTYRYHGLAGARRKAAENGYRGAQYPWESSWIEDGESTPIWGPADIITGTPMKIWSGFIEQHITSDVAYGINEYLNATQDNLFGRTYGYEVIFDTARFWTSRMNRSENRQQYDINDVIGPDEYKEHVNNNAFTNYMAYWNMQLAQKLIARLKNEKPEIYRQFDQKMNLQQLAIDLADCLAHLYLPQPNAEQIIPQDDTYLSKKVIDLTPFRNAGKVDEIFDHYNLSQINDMQITKQADVILLLYLFEKSFSSETKRANWDYYEPKTTHDSSLSRLTHSIFAADLGLQDEAWRFYEQARQIDLGNNTNSSNDGVHAAALAGIWNMVIFGFGGIRYLDGTLRITPNLPRKWRSLDFRIWWHQQQLHIHETHDRLEIENLTQTHPVKFTCRENEYELSDRLVISMD</sequence>
<dbReference type="InterPro" id="IPR005196">
    <property type="entry name" value="Glyco_hydro_65_N"/>
</dbReference>
<evidence type="ECO:0000256" key="3">
    <source>
        <dbReference type="ARBA" id="ARBA00022679"/>
    </source>
</evidence>
<dbReference type="SUPFAM" id="SSF48208">
    <property type="entry name" value="Six-hairpin glycosidases"/>
    <property type="match status" value="1"/>
</dbReference>
<keyword evidence="9" id="KW-0378">Hydrolase</keyword>
<dbReference type="Pfam" id="PF03636">
    <property type="entry name" value="Glyco_hydro_65N"/>
    <property type="match status" value="1"/>
</dbReference>
<dbReference type="GO" id="GO:0005975">
    <property type="term" value="P:carbohydrate metabolic process"/>
    <property type="evidence" value="ECO:0007669"/>
    <property type="project" value="InterPro"/>
</dbReference>
<proteinExistence type="inferred from homology"/>
<dbReference type="AlphaFoldDB" id="A0A0R1NA78"/>
<keyword evidence="10" id="KW-1185">Reference proteome</keyword>
<dbReference type="InterPro" id="IPR005195">
    <property type="entry name" value="Glyco_hydro_65_M"/>
</dbReference>
<dbReference type="InterPro" id="IPR037018">
    <property type="entry name" value="GH65_N"/>
</dbReference>
<keyword evidence="2" id="KW-0328">Glycosyltransferase</keyword>
<evidence type="ECO:0000313" key="9">
    <source>
        <dbReference type="EMBL" id="KRL14474.1"/>
    </source>
</evidence>
<evidence type="ECO:0000259" key="6">
    <source>
        <dbReference type="Pfam" id="PF03632"/>
    </source>
</evidence>
<keyword evidence="3" id="KW-0808">Transferase</keyword>
<feature type="domain" description="Glycoside hydrolase family 65 central catalytic" evidence="6">
    <location>
        <begin position="315"/>
        <end position="693"/>
    </location>
</feature>
<evidence type="ECO:0000256" key="1">
    <source>
        <dbReference type="ARBA" id="ARBA00006768"/>
    </source>
</evidence>
<comment type="similarity">
    <text evidence="1">Belongs to the glycosyl hydrolase 65 family.</text>
</comment>
<dbReference type="PANTHER" id="PTHR11051:SF8">
    <property type="entry name" value="PROTEIN-GLUCOSYLGALACTOSYLHYDROXYLYSINE GLUCOSIDASE"/>
    <property type="match status" value="1"/>
</dbReference>
<dbReference type="PATRIC" id="fig|1423792.3.peg.125"/>
<name>A0A0R1NA78_9LACO</name>
<dbReference type="InterPro" id="IPR011013">
    <property type="entry name" value="Gal_mutarotase_sf_dom"/>
</dbReference>
<dbReference type="GO" id="GO:0004553">
    <property type="term" value="F:hydrolase activity, hydrolyzing O-glycosyl compounds"/>
    <property type="evidence" value="ECO:0007669"/>
    <property type="project" value="TreeGrafter"/>
</dbReference>
<dbReference type="PIRSF" id="PIRSF036289">
    <property type="entry name" value="Glycosyl_hydrolase_malt_phosph"/>
    <property type="match status" value="1"/>
</dbReference>
<dbReference type="Proteomes" id="UP000051330">
    <property type="component" value="Unassembled WGS sequence"/>
</dbReference>
<dbReference type="InterPro" id="IPR017045">
    <property type="entry name" value="Malt_Pase/Glycosyl_Hdrlase"/>
</dbReference>
<evidence type="ECO:0000259" key="8">
    <source>
        <dbReference type="Pfam" id="PF03636"/>
    </source>
</evidence>
<dbReference type="STRING" id="1423792.FD09_GL000122"/>
<feature type="domain" description="Glycoside hydrolase family 65 N-terminal" evidence="8">
    <location>
        <begin position="13"/>
        <end position="251"/>
    </location>
</feature>
<evidence type="ECO:0000256" key="2">
    <source>
        <dbReference type="ARBA" id="ARBA00022676"/>
    </source>
</evidence>
<organism evidence="9 10">
    <name type="scientific">Schleiferilactobacillus perolens DSM 12744</name>
    <dbReference type="NCBI Taxonomy" id="1423792"/>
    <lineage>
        <taxon>Bacteria</taxon>
        <taxon>Bacillati</taxon>
        <taxon>Bacillota</taxon>
        <taxon>Bacilli</taxon>
        <taxon>Lactobacillales</taxon>
        <taxon>Lactobacillaceae</taxon>
        <taxon>Schleiferilactobacillus</taxon>
    </lineage>
</organism>
<feature type="active site" description="Proton donor" evidence="4">
    <location>
        <position position="492"/>
    </location>
</feature>
<evidence type="ECO:0000256" key="4">
    <source>
        <dbReference type="PIRSR" id="PIRSR036289-50"/>
    </source>
</evidence>
<dbReference type="GO" id="GO:0016757">
    <property type="term" value="F:glycosyltransferase activity"/>
    <property type="evidence" value="ECO:0007669"/>
    <property type="project" value="UniProtKB-KW"/>
</dbReference>
<reference evidence="9 10" key="1">
    <citation type="journal article" date="2015" name="Genome Announc.">
        <title>Expanding the biotechnology potential of lactobacilli through comparative genomics of 213 strains and associated genera.</title>
        <authorList>
            <person name="Sun Z."/>
            <person name="Harris H.M."/>
            <person name="McCann A."/>
            <person name="Guo C."/>
            <person name="Argimon S."/>
            <person name="Zhang W."/>
            <person name="Yang X."/>
            <person name="Jeffery I.B."/>
            <person name="Cooney J.C."/>
            <person name="Kagawa T.F."/>
            <person name="Liu W."/>
            <person name="Song Y."/>
            <person name="Salvetti E."/>
            <person name="Wrobel A."/>
            <person name="Rasinkangas P."/>
            <person name="Parkhill J."/>
            <person name="Rea M.C."/>
            <person name="O'Sullivan O."/>
            <person name="Ritari J."/>
            <person name="Douillard F.P."/>
            <person name="Paul Ross R."/>
            <person name="Yang R."/>
            <person name="Briner A.E."/>
            <person name="Felis G.E."/>
            <person name="de Vos W.M."/>
            <person name="Barrangou R."/>
            <person name="Klaenhammer T.R."/>
            <person name="Caufield P.W."/>
            <person name="Cui Y."/>
            <person name="Zhang H."/>
            <person name="O'Toole P.W."/>
        </authorList>
    </citation>
    <scope>NUCLEOTIDE SEQUENCE [LARGE SCALE GENOMIC DNA]</scope>
    <source>
        <strain evidence="9 10">DSM 12744</strain>
    </source>
</reference>
<dbReference type="SUPFAM" id="SSF74650">
    <property type="entry name" value="Galactose mutarotase-like"/>
    <property type="match status" value="1"/>
</dbReference>
<dbReference type="Gene3D" id="2.60.420.10">
    <property type="entry name" value="Maltose phosphorylase, domain 3"/>
    <property type="match status" value="1"/>
</dbReference>
<accession>A0A0R1NA78</accession>
<feature type="domain" description="Glycoside hydrolase family 65 C-terminal" evidence="7">
    <location>
        <begin position="703"/>
        <end position="764"/>
    </location>
</feature>
<dbReference type="Pfam" id="PF03633">
    <property type="entry name" value="Glyco_hydro_65C"/>
    <property type="match status" value="1"/>
</dbReference>
<evidence type="ECO:0000313" key="10">
    <source>
        <dbReference type="Proteomes" id="UP000051330"/>
    </source>
</evidence>
<dbReference type="PANTHER" id="PTHR11051">
    <property type="entry name" value="GLYCOSYL HYDROLASE-RELATED"/>
    <property type="match status" value="1"/>
</dbReference>
<dbReference type="EMBL" id="AZEC01000001">
    <property type="protein sequence ID" value="KRL14474.1"/>
    <property type="molecule type" value="Genomic_DNA"/>
</dbReference>
<feature type="binding site" evidence="5">
    <location>
        <begin position="349"/>
        <end position="350"/>
    </location>
    <ligand>
        <name>substrate</name>
    </ligand>
</feature>
<comment type="caution">
    <text evidence="9">The sequence shown here is derived from an EMBL/GenBank/DDBJ whole genome shotgun (WGS) entry which is preliminary data.</text>
</comment>
<evidence type="ECO:0000256" key="5">
    <source>
        <dbReference type="PIRSR" id="PIRSR036289-51"/>
    </source>
</evidence>